<evidence type="ECO:0000313" key="2">
    <source>
        <dbReference type="EnsemblPlants" id="Pp3c7_11070V3.1"/>
    </source>
</evidence>
<accession>A9SKA8</accession>
<proteinExistence type="predicted"/>
<dbReference type="Gramene" id="Pp3c7_11070V3.1">
    <property type="protein sequence ID" value="Pp3c7_11070V3.1"/>
    <property type="gene ID" value="Pp3c7_11070"/>
</dbReference>
<reference evidence="1 3" key="2">
    <citation type="journal article" date="2018" name="Plant J.">
        <title>The Physcomitrella patens chromosome-scale assembly reveals moss genome structure and evolution.</title>
        <authorList>
            <person name="Lang D."/>
            <person name="Ullrich K.K."/>
            <person name="Murat F."/>
            <person name="Fuchs J."/>
            <person name="Jenkins J."/>
            <person name="Haas F.B."/>
            <person name="Piednoel M."/>
            <person name="Gundlach H."/>
            <person name="Van Bel M."/>
            <person name="Meyberg R."/>
            <person name="Vives C."/>
            <person name="Morata J."/>
            <person name="Symeonidi A."/>
            <person name="Hiss M."/>
            <person name="Muchero W."/>
            <person name="Kamisugi Y."/>
            <person name="Saleh O."/>
            <person name="Blanc G."/>
            <person name="Decker E.L."/>
            <person name="van Gessel N."/>
            <person name="Grimwood J."/>
            <person name="Hayes R.D."/>
            <person name="Graham S.W."/>
            <person name="Gunter L.E."/>
            <person name="McDaniel S.F."/>
            <person name="Hoernstein S.N.W."/>
            <person name="Larsson A."/>
            <person name="Li F.W."/>
            <person name="Perroud P.F."/>
            <person name="Phillips J."/>
            <person name="Ranjan P."/>
            <person name="Rokshar D.S."/>
            <person name="Rothfels C.J."/>
            <person name="Schneider L."/>
            <person name="Shu S."/>
            <person name="Stevenson D.W."/>
            <person name="Thummler F."/>
            <person name="Tillich M."/>
            <person name="Villarreal Aguilar J.C."/>
            <person name="Widiez T."/>
            <person name="Wong G.K."/>
            <person name="Wymore A."/>
            <person name="Zhang Y."/>
            <person name="Zimmer A.D."/>
            <person name="Quatrano R.S."/>
            <person name="Mayer K.F.X."/>
            <person name="Goodstein D."/>
            <person name="Casacuberta J.M."/>
            <person name="Vandepoele K."/>
            <person name="Reski R."/>
            <person name="Cuming A.C."/>
            <person name="Tuskan G.A."/>
            <person name="Maumus F."/>
            <person name="Salse J."/>
            <person name="Schmutz J."/>
            <person name="Rensing S.A."/>
        </authorList>
    </citation>
    <scope>NUCLEOTIDE SEQUENCE [LARGE SCALE GENOMIC DNA]</scope>
    <source>
        <strain evidence="2 3">cv. Gransden 2004</strain>
    </source>
</reference>
<dbReference type="Proteomes" id="UP000006727">
    <property type="component" value="Chromosome 7"/>
</dbReference>
<dbReference type="InParanoid" id="A9SKA8"/>
<evidence type="ECO:0000313" key="3">
    <source>
        <dbReference type="Proteomes" id="UP000006727"/>
    </source>
</evidence>
<dbReference type="EnsemblPlants" id="Pp3c7_11070V3.2">
    <property type="protein sequence ID" value="Pp3c7_11070V3.2"/>
    <property type="gene ID" value="Pp3c7_11070"/>
</dbReference>
<reference evidence="2" key="3">
    <citation type="submission" date="2020-12" db="UniProtKB">
        <authorList>
            <consortium name="EnsemblPlants"/>
        </authorList>
    </citation>
    <scope>IDENTIFICATION</scope>
</reference>
<dbReference type="AlphaFoldDB" id="A9SKA8"/>
<organism evidence="1">
    <name type="scientific">Physcomitrium patens</name>
    <name type="common">Spreading-leaved earth moss</name>
    <name type="synonym">Physcomitrella patens</name>
    <dbReference type="NCBI Taxonomy" id="3218"/>
    <lineage>
        <taxon>Eukaryota</taxon>
        <taxon>Viridiplantae</taxon>
        <taxon>Streptophyta</taxon>
        <taxon>Embryophyta</taxon>
        <taxon>Bryophyta</taxon>
        <taxon>Bryophytina</taxon>
        <taxon>Bryopsida</taxon>
        <taxon>Funariidae</taxon>
        <taxon>Funariales</taxon>
        <taxon>Funariaceae</taxon>
        <taxon>Physcomitrium</taxon>
    </lineage>
</organism>
<dbReference type="Gramene" id="Pp3c7_11070V3.2">
    <property type="protein sequence ID" value="Pp3c7_11070V3.2"/>
    <property type="gene ID" value="Pp3c7_11070"/>
</dbReference>
<name>A9SKA8_PHYPA</name>
<dbReference type="PaxDb" id="3218-PP1S87_128V6.1"/>
<dbReference type="EnsemblPlants" id="Pp3c7_11070V3.1">
    <property type="protein sequence ID" value="Pp3c7_11070V3.1"/>
    <property type="gene ID" value="Pp3c7_11070"/>
</dbReference>
<reference evidence="1 3" key="1">
    <citation type="journal article" date="2008" name="Science">
        <title>The Physcomitrella genome reveals evolutionary insights into the conquest of land by plants.</title>
        <authorList>
            <person name="Rensing S."/>
            <person name="Lang D."/>
            <person name="Zimmer A."/>
            <person name="Terry A."/>
            <person name="Salamov A."/>
            <person name="Shapiro H."/>
            <person name="Nishiyama T."/>
            <person name="Perroud P.-F."/>
            <person name="Lindquist E."/>
            <person name="Kamisugi Y."/>
            <person name="Tanahashi T."/>
            <person name="Sakakibara K."/>
            <person name="Fujita T."/>
            <person name="Oishi K."/>
            <person name="Shin-I T."/>
            <person name="Kuroki Y."/>
            <person name="Toyoda A."/>
            <person name="Suzuki Y."/>
            <person name="Hashimoto A."/>
            <person name="Yamaguchi K."/>
            <person name="Sugano A."/>
            <person name="Kohara Y."/>
            <person name="Fujiyama A."/>
            <person name="Anterola A."/>
            <person name="Aoki S."/>
            <person name="Ashton N."/>
            <person name="Barbazuk W.B."/>
            <person name="Barker E."/>
            <person name="Bennetzen J."/>
            <person name="Bezanilla M."/>
            <person name="Blankenship R."/>
            <person name="Cho S.H."/>
            <person name="Dutcher S."/>
            <person name="Estelle M."/>
            <person name="Fawcett J.A."/>
            <person name="Gundlach H."/>
            <person name="Hanada K."/>
            <person name="Heyl A."/>
            <person name="Hicks K.A."/>
            <person name="Hugh J."/>
            <person name="Lohr M."/>
            <person name="Mayer K."/>
            <person name="Melkozernov A."/>
            <person name="Murata T."/>
            <person name="Nelson D."/>
            <person name="Pils B."/>
            <person name="Prigge M."/>
            <person name="Reiss B."/>
            <person name="Renner T."/>
            <person name="Rombauts S."/>
            <person name="Rushton P."/>
            <person name="Sanderfoot A."/>
            <person name="Schween G."/>
            <person name="Shiu S.-H."/>
            <person name="Stueber K."/>
            <person name="Theodoulou F.L."/>
            <person name="Tu H."/>
            <person name="Van de Peer Y."/>
            <person name="Verrier P.J."/>
            <person name="Waters E."/>
            <person name="Wood A."/>
            <person name="Yang L."/>
            <person name="Cove D."/>
            <person name="Cuming A."/>
            <person name="Hasebe M."/>
            <person name="Lucas S."/>
            <person name="Mishler D.B."/>
            <person name="Reski R."/>
            <person name="Grigoriev I."/>
            <person name="Quatrano R.S."/>
            <person name="Boore J.L."/>
        </authorList>
    </citation>
    <scope>NUCLEOTIDE SEQUENCE [LARGE SCALE GENOMIC DNA]</scope>
    <source>
        <strain evidence="2 3">cv. Gransden 2004</strain>
    </source>
</reference>
<keyword evidence="3" id="KW-1185">Reference proteome</keyword>
<protein>
    <submittedName>
        <fullName evidence="1 2">Uncharacterized protein</fullName>
    </submittedName>
</protein>
<evidence type="ECO:0000313" key="1">
    <source>
        <dbReference type="EMBL" id="PNR51062.1"/>
    </source>
</evidence>
<dbReference type="HOGENOM" id="CLU_2744631_0_0_1"/>
<sequence>MNQGGERDADRAIIDLLRAVMKSERTKPVGGDLKVATHETLGNLRRESQVGVETFNAESSVLLDQVYKSEL</sequence>
<gene>
    <name evidence="1" type="ORF">PHYPA_010248</name>
</gene>
<dbReference type="EMBL" id="ABEU02000007">
    <property type="protein sequence ID" value="PNR51062.1"/>
    <property type="molecule type" value="Genomic_DNA"/>
</dbReference>